<keyword evidence="3" id="KW-1185">Reference proteome</keyword>
<evidence type="ECO:0000256" key="1">
    <source>
        <dbReference type="SAM" id="MobiDB-lite"/>
    </source>
</evidence>
<feature type="region of interest" description="Disordered" evidence="1">
    <location>
        <begin position="18"/>
        <end position="56"/>
    </location>
</feature>
<accession>A0A1R1YMK0</accession>
<reference evidence="3" key="1">
    <citation type="submission" date="2017-01" db="EMBL/GenBank/DDBJ databases">
        <authorList>
            <person name="Wang Y."/>
            <person name="White M."/>
            <person name="Kvist S."/>
            <person name="Moncalvo J.-M."/>
        </authorList>
    </citation>
    <scope>NUCLEOTIDE SEQUENCE [LARGE SCALE GENOMIC DNA]</scope>
    <source>
        <strain evidence="3">ID-206-W2</strain>
    </source>
</reference>
<feature type="compositionally biased region" description="Basic and acidic residues" evidence="1">
    <location>
        <begin position="22"/>
        <end position="34"/>
    </location>
</feature>
<dbReference type="AlphaFoldDB" id="A0A1R1YMK0"/>
<organism evidence="2 3">
    <name type="scientific">Smittium culicis</name>
    <dbReference type="NCBI Taxonomy" id="133412"/>
    <lineage>
        <taxon>Eukaryota</taxon>
        <taxon>Fungi</taxon>
        <taxon>Fungi incertae sedis</taxon>
        <taxon>Zoopagomycota</taxon>
        <taxon>Kickxellomycotina</taxon>
        <taxon>Harpellomycetes</taxon>
        <taxon>Harpellales</taxon>
        <taxon>Legeriomycetaceae</taxon>
        <taxon>Smittium</taxon>
    </lineage>
</organism>
<sequence>MPMKELKKILSSKLRRVIYRKQTPDSDQHAHDGGDSGAAANDEHQQPQLSDETSSVAAMSAIHSICSDITQFSKTSSLASSSSLSLAHQRAVVHATNELRIRQQSSIDALSSYISRHRVTPQLATNQFTVVHKRIQMA</sequence>
<protein>
    <submittedName>
        <fullName evidence="2">Uncharacterized protein</fullName>
    </submittedName>
</protein>
<gene>
    <name evidence="2" type="ORF">AYI69_g2573</name>
</gene>
<comment type="caution">
    <text evidence="2">The sequence shown here is derived from an EMBL/GenBank/DDBJ whole genome shotgun (WGS) entry which is preliminary data.</text>
</comment>
<proteinExistence type="predicted"/>
<evidence type="ECO:0000313" key="2">
    <source>
        <dbReference type="EMBL" id="OMJ27966.1"/>
    </source>
</evidence>
<dbReference type="EMBL" id="LSSM01000757">
    <property type="protein sequence ID" value="OMJ27966.1"/>
    <property type="molecule type" value="Genomic_DNA"/>
</dbReference>
<name>A0A1R1YMK0_9FUNG</name>
<evidence type="ECO:0000313" key="3">
    <source>
        <dbReference type="Proteomes" id="UP000187429"/>
    </source>
</evidence>
<dbReference type="Proteomes" id="UP000187429">
    <property type="component" value="Unassembled WGS sequence"/>
</dbReference>
<feature type="compositionally biased region" description="Polar residues" evidence="1">
    <location>
        <begin position="46"/>
        <end position="56"/>
    </location>
</feature>
<dbReference type="OrthoDB" id="5675841at2759"/>